<dbReference type="PANTHER" id="PTHR43734:SF1">
    <property type="entry name" value="PHYTOENE DESATURASE"/>
    <property type="match status" value="1"/>
</dbReference>
<keyword evidence="3 5" id="KW-0560">Oxidoreductase</keyword>
<dbReference type="PANTHER" id="PTHR43734">
    <property type="entry name" value="PHYTOENE DESATURASE"/>
    <property type="match status" value="1"/>
</dbReference>
<dbReference type="Proteomes" id="UP001595880">
    <property type="component" value="Unassembled WGS sequence"/>
</dbReference>
<dbReference type="PRINTS" id="PR00419">
    <property type="entry name" value="ADXRDTASE"/>
</dbReference>
<comment type="similarity">
    <text evidence="4">Belongs to the carotenoid/retinoid oxidoreductase family. CrtN subfamily.</text>
</comment>
<keyword evidence="8" id="KW-1185">Reference proteome</keyword>
<dbReference type="Gene3D" id="3.50.50.60">
    <property type="entry name" value="FAD/NAD(P)-binding domain"/>
    <property type="match status" value="2"/>
</dbReference>
<dbReference type="EMBL" id="JBHSDV010000002">
    <property type="protein sequence ID" value="MFC4388078.1"/>
    <property type="molecule type" value="Genomic_DNA"/>
</dbReference>
<dbReference type="InterPro" id="IPR002937">
    <property type="entry name" value="Amino_oxidase"/>
</dbReference>
<evidence type="ECO:0000256" key="5">
    <source>
        <dbReference type="RuleBase" id="RU362075"/>
    </source>
</evidence>
<accession>A0ABV8VZ45</accession>
<proteinExistence type="inferred from homology"/>
<comment type="pathway">
    <text evidence="1 5">Carotenoid biosynthesis.</text>
</comment>
<dbReference type="PROSITE" id="PS00982">
    <property type="entry name" value="PHYTOENE_DH"/>
    <property type="match status" value="1"/>
</dbReference>
<dbReference type="RefSeq" id="WP_390198829.1">
    <property type="nucleotide sequence ID" value="NZ_JBHSDV010000002.1"/>
</dbReference>
<feature type="domain" description="Amine oxidase" evidence="6">
    <location>
        <begin position="12"/>
        <end position="479"/>
    </location>
</feature>
<evidence type="ECO:0000313" key="7">
    <source>
        <dbReference type="EMBL" id="MFC4388078.1"/>
    </source>
</evidence>
<protein>
    <submittedName>
        <fullName evidence="7">Phytoene desaturase family protein</fullName>
    </submittedName>
</protein>
<evidence type="ECO:0000256" key="2">
    <source>
        <dbReference type="ARBA" id="ARBA00022746"/>
    </source>
</evidence>
<evidence type="ECO:0000313" key="8">
    <source>
        <dbReference type="Proteomes" id="UP001595880"/>
    </source>
</evidence>
<gene>
    <name evidence="7" type="ORF">ACFOZ1_09690</name>
</gene>
<dbReference type="SUPFAM" id="SSF51905">
    <property type="entry name" value="FAD/NAD(P)-binding domain"/>
    <property type="match status" value="1"/>
</dbReference>
<keyword evidence="2 5" id="KW-0125">Carotenoid biosynthesis</keyword>
<name>A0ABV8VZ45_9BACI</name>
<evidence type="ECO:0000256" key="1">
    <source>
        <dbReference type="ARBA" id="ARBA00004829"/>
    </source>
</evidence>
<dbReference type="InterPro" id="IPR008150">
    <property type="entry name" value="Phytoene_DH_bac_CS"/>
</dbReference>
<dbReference type="Pfam" id="PF01593">
    <property type="entry name" value="Amino_oxidase"/>
    <property type="match status" value="1"/>
</dbReference>
<dbReference type="InterPro" id="IPR014105">
    <property type="entry name" value="Carotenoid/retinoid_OxRdtase"/>
</dbReference>
<evidence type="ECO:0000256" key="4">
    <source>
        <dbReference type="ARBA" id="ARBA00038322"/>
    </source>
</evidence>
<comment type="caution">
    <text evidence="7">The sequence shown here is derived from an EMBL/GenBank/DDBJ whole genome shotgun (WGS) entry which is preliminary data.</text>
</comment>
<reference evidence="8" key="1">
    <citation type="journal article" date="2019" name="Int. J. Syst. Evol. Microbiol.">
        <title>The Global Catalogue of Microorganisms (GCM) 10K type strain sequencing project: providing services to taxonomists for standard genome sequencing and annotation.</title>
        <authorList>
            <consortium name="The Broad Institute Genomics Platform"/>
            <consortium name="The Broad Institute Genome Sequencing Center for Infectious Disease"/>
            <person name="Wu L."/>
            <person name="Ma J."/>
        </authorList>
    </citation>
    <scope>NUCLEOTIDE SEQUENCE [LARGE SCALE GENOMIC DNA]</scope>
    <source>
        <strain evidence="8">KACC 14058</strain>
    </source>
</reference>
<evidence type="ECO:0000259" key="6">
    <source>
        <dbReference type="Pfam" id="PF01593"/>
    </source>
</evidence>
<dbReference type="InterPro" id="IPR036188">
    <property type="entry name" value="FAD/NAD-bd_sf"/>
</dbReference>
<dbReference type="NCBIfam" id="TIGR02734">
    <property type="entry name" value="crtI_fam"/>
    <property type="match status" value="1"/>
</dbReference>
<sequence length="504" mass="57584">MKKVIVVGAGPGGLAAAMLLSGNGYKVEVYEKQKIIGGRTSRLQLEEYAFDLGPTFFMMPQVLEEIFSKVNRKLADYVELKEVNPLYTLKFGDLKFEPSKDFHQTYEQIKRHFPGDEAGYEKFLRLEGEKFDRVLALLKQPFHSIGHFFTKEMWQALPKLHALDTVYGRLSKYFNDERLKWAFSFQAKYLGMSPWDCPGTFTILSLLEHRYGLYHPIGGVNALCDAMAKVVEEYNGTIHLNKEVKQIVTENGKAKGIKLHDGQIIKADDVIINADFGYAVTNLLKESDRKKYTNNYVEKKKLSCSTFMVYVGMNKPIALPHHMVLFAEDYKKNVEEMTVQQTLSEDPSMYIHNPSVLDPTLAGKNKSAVYLLMPVPNLEADIDWDKEKNRLKESMIDRLEKEVGEAIRPFIEVEHVITPRDWQDTYNVYKGATFNLAHSLDQMMYFRPHNKFEDVANCFLVGGGTHPGSGLPTIFQSAIISTDLLMQQYSKEKTVSKEVVTYES</sequence>
<evidence type="ECO:0000256" key="3">
    <source>
        <dbReference type="ARBA" id="ARBA00023002"/>
    </source>
</evidence>
<organism evidence="7 8">
    <name type="scientific">Gracilibacillus marinus</name>
    <dbReference type="NCBI Taxonomy" id="630535"/>
    <lineage>
        <taxon>Bacteria</taxon>
        <taxon>Bacillati</taxon>
        <taxon>Bacillota</taxon>
        <taxon>Bacilli</taxon>
        <taxon>Bacillales</taxon>
        <taxon>Bacillaceae</taxon>
        <taxon>Gracilibacillus</taxon>
    </lineage>
</organism>